<dbReference type="InterPro" id="IPR013106">
    <property type="entry name" value="Ig_V-set"/>
</dbReference>
<dbReference type="InterPro" id="IPR007110">
    <property type="entry name" value="Ig-like_dom"/>
</dbReference>
<dbReference type="AlphaFoldDB" id="A0A452IBQ4"/>
<dbReference type="SMART" id="SM00408">
    <property type="entry name" value="IGc2"/>
    <property type="match status" value="2"/>
</dbReference>
<keyword evidence="6" id="KW-0472">Membrane</keyword>
<dbReference type="Gene3D" id="2.60.40.10">
    <property type="entry name" value="Immunoglobulins"/>
    <property type="match status" value="4"/>
</dbReference>
<reference evidence="10" key="2">
    <citation type="submission" date="2025-08" db="UniProtKB">
        <authorList>
            <consortium name="Ensembl"/>
        </authorList>
    </citation>
    <scope>IDENTIFICATION</scope>
</reference>
<keyword evidence="4" id="KW-0130">Cell adhesion</keyword>
<feature type="domain" description="Ig-like" evidence="9">
    <location>
        <begin position="276"/>
        <end position="347"/>
    </location>
</feature>
<dbReference type="SMART" id="SM00409">
    <property type="entry name" value="IG"/>
    <property type="match status" value="2"/>
</dbReference>
<dbReference type="InterPro" id="IPR013098">
    <property type="entry name" value="Ig_I-set"/>
</dbReference>
<proteinExistence type="inferred from homology"/>
<evidence type="ECO:0000256" key="2">
    <source>
        <dbReference type="ARBA" id="ARBA00022692"/>
    </source>
</evidence>
<dbReference type="GO" id="GO:0007155">
    <property type="term" value="P:cell adhesion"/>
    <property type="evidence" value="ECO:0007669"/>
    <property type="project" value="UniProtKB-KW"/>
</dbReference>
<evidence type="ECO:0000256" key="4">
    <source>
        <dbReference type="ARBA" id="ARBA00022889"/>
    </source>
</evidence>
<dbReference type="InterPro" id="IPR036179">
    <property type="entry name" value="Ig-like_dom_sf"/>
</dbReference>
<dbReference type="Pfam" id="PF07686">
    <property type="entry name" value="V-set"/>
    <property type="match status" value="1"/>
</dbReference>
<dbReference type="Proteomes" id="UP000291020">
    <property type="component" value="Unassembled WGS sequence"/>
</dbReference>
<dbReference type="STRING" id="38772.ENSGAGP00000025170"/>
<dbReference type="GO" id="GO:0030246">
    <property type="term" value="F:carbohydrate binding"/>
    <property type="evidence" value="ECO:0007669"/>
    <property type="project" value="UniProtKB-KW"/>
</dbReference>
<dbReference type="Pfam" id="PF13927">
    <property type="entry name" value="Ig_3"/>
    <property type="match status" value="1"/>
</dbReference>
<dbReference type="PROSITE" id="PS50835">
    <property type="entry name" value="IG_LIKE"/>
    <property type="match status" value="2"/>
</dbReference>
<dbReference type="CDD" id="cd00096">
    <property type="entry name" value="Ig"/>
    <property type="match status" value="1"/>
</dbReference>
<evidence type="ECO:0000313" key="11">
    <source>
        <dbReference type="Proteomes" id="UP000291020"/>
    </source>
</evidence>
<comment type="subcellular location">
    <subcellularLocation>
        <location evidence="1">Membrane</location>
        <topology evidence="1">Single-pass type I membrane protein</topology>
    </subcellularLocation>
</comment>
<dbReference type="PANTHER" id="PTHR12035:SF125">
    <property type="entry name" value="SIALIC ACID-BINDING IG-LIKE LECTIN 5"/>
    <property type="match status" value="1"/>
</dbReference>
<feature type="region of interest" description="Disordered" evidence="8">
    <location>
        <begin position="551"/>
        <end position="571"/>
    </location>
</feature>
<evidence type="ECO:0000256" key="3">
    <source>
        <dbReference type="ARBA" id="ARBA00022734"/>
    </source>
</evidence>
<evidence type="ECO:0000256" key="6">
    <source>
        <dbReference type="ARBA" id="ARBA00023136"/>
    </source>
</evidence>
<sequence length="571" mass="61498">LVPCTFTYPASYYTDNFWDYRPDTRLYGYWYKDPANESQDPPVASSDPSRGVSQETQGRFRLAGELVYGDCSLLIREAQWRDTGRYFFRFEKGTLKYRSNRCDGDLLPWKGTGIVHPPQRGHVSVPGKRSLYQQPPCPTLVVAASQLLSGGSLGGPNPPAHLPVPDVWGAEADVVSLETQEGDSLSLSCEVGSRSKGTLSWAKGNESLSPGQEGAGHLELPNLSRGDAGEYWCWVKNSYGLASRTLRVHVQSKELGGARPQGGSSVEGAGLQGKVEGDSLRFLCSVASSPPAVLGWVRGGRIIEGASLEGENQLRLELPNVTAEDGGLYGCWAQNKQSSAQGTFRLLIEYSPQLGTRLNSSCHHQGPSISCSCSLRSQPLPQLQWQVDGEPLTGNSSRGALQVSSWAQGDETLSTLNWTGSGEGGPRIFCLGSNPHGSYAALHFDFSPSQRGETLGFLSSVPSLGMGMRREPGLLGSLPRRVGEMRLGQPMQSAQQGLPGVSALLLTQGHKTPAACRTKGVQDEAAAAQAPLGPGEPDELHYATINFSKLQRKLGEPPEAPDMEYSEVRLK</sequence>
<name>A0A452IBQ4_9SAUR</name>
<evidence type="ECO:0000256" key="7">
    <source>
        <dbReference type="ARBA" id="ARBA00038361"/>
    </source>
</evidence>
<dbReference type="GO" id="GO:0005886">
    <property type="term" value="C:plasma membrane"/>
    <property type="evidence" value="ECO:0007669"/>
    <property type="project" value="TreeGrafter"/>
</dbReference>
<evidence type="ECO:0000256" key="8">
    <source>
        <dbReference type="SAM" id="MobiDB-lite"/>
    </source>
</evidence>
<dbReference type="InterPro" id="IPR051036">
    <property type="entry name" value="SIGLEC"/>
</dbReference>
<dbReference type="InterPro" id="IPR003599">
    <property type="entry name" value="Ig_sub"/>
</dbReference>
<dbReference type="SUPFAM" id="SSF48726">
    <property type="entry name" value="Immunoglobulin"/>
    <property type="match status" value="4"/>
</dbReference>
<reference evidence="11" key="1">
    <citation type="journal article" date="2017" name="PLoS ONE">
        <title>The Agassiz's desert tortoise genome provides a resource for the conservation of a threatened species.</title>
        <authorList>
            <person name="Tollis M."/>
            <person name="DeNardo D.F."/>
            <person name="Cornelius J.A."/>
            <person name="Dolby G.A."/>
            <person name="Edwards T."/>
            <person name="Henen B.T."/>
            <person name="Karl A.E."/>
            <person name="Murphy R.W."/>
            <person name="Kusumi K."/>
        </authorList>
    </citation>
    <scope>NUCLEOTIDE SEQUENCE [LARGE SCALE GENOMIC DNA]</scope>
</reference>
<feature type="domain" description="Ig-like" evidence="9">
    <location>
        <begin position="165"/>
        <end position="249"/>
    </location>
</feature>
<evidence type="ECO:0000259" key="9">
    <source>
        <dbReference type="PROSITE" id="PS50835"/>
    </source>
</evidence>
<dbReference type="Ensembl" id="ENSGAGT00000028658.1">
    <property type="protein sequence ID" value="ENSGAGP00000025170.1"/>
    <property type="gene ID" value="ENSGAGG00000018408.1"/>
</dbReference>
<evidence type="ECO:0000256" key="1">
    <source>
        <dbReference type="ARBA" id="ARBA00004479"/>
    </source>
</evidence>
<evidence type="ECO:0000256" key="5">
    <source>
        <dbReference type="ARBA" id="ARBA00022989"/>
    </source>
</evidence>
<dbReference type="InterPro" id="IPR003598">
    <property type="entry name" value="Ig_sub2"/>
</dbReference>
<dbReference type="InterPro" id="IPR013783">
    <property type="entry name" value="Ig-like_fold"/>
</dbReference>
<accession>A0A452IBQ4</accession>
<keyword evidence="3" id="KW-0430">Lectin</keyword>
<organism evidence="10 11">
    <name type="scientific">Gopherus agassizii</name>
    <name type="common">Agassiz's desert tortoise</name>
    <dbReference type="NCBI Taxonomy" id="38772"/>
    <lineage>
        <taxon>Eukaryota</taxon>
        <taxon>Metazoa</taxon>
        <taxon>Chordata</taxon>
        <taxon>Craniata</taxon>
        <taxon>Vertebrata</taxon>
        <taxon>Euteleostomi</taxon>
        <taxon>Archelosauria</taxon>
        <taxon>Testudinata</taxon>
        <taxon>Testudines</taxon>
        <taxon>Cryptodira</taxon>
        <taxon>Durocryptodira</taxon>
        <taxon>Testudinoidea</taxon>
        <taxon>Testudinidae</taxon>
        <taxon>Gopherus</taxon>
    </lineage>
</organism>
<evidence type="ECO:0000313" key="10">
    <source>
        <dbReference type="Ensembl" id="ENSGAGP00000025170.1"/>
    </source>
</evidence>
<keyword evidence="5" id="KW-1133">Transmembrane helix</keyword>
<keyword evidence="2" id="KW-0812">Transmembrane</keyword>
<dbReference type="PANTHER" id="PTHR12035">
    <property type="entry name" value="SIALIC ACID BINDING IMMUNOGLOBULIN-LIKE LECTIN"/>
    <property type="match status" value="1"/>
</dbReference>
<comment type="similarity">
    <text evidence="7">Belongs to the immunoglobulin superfamily. SIGLEC (sialic acid binding Ig-like lectin) family.</text>
</comment>
<reference evidence="10" key="3">
    <citation type="submission" date="2025-09" db="UniProtKB">
        <authorList>
            <consortium name="Ensembl"/>
        </authorList>
    </citation>
    <scope>IDENTIFICATION</scope>
</reference>
<dbReference type="GO" id="GO:0033691">
    <property type="term" value="F:sialic acid binding"/>
    <property type="evidence" value="ECO:0007669"/>
    <property type="project" value="TreeGrafter"/>
</dbReference>
<dbReference type="Pfam" id="PF07679">
    <property type="entry name" value="I-set"/>
    <property type="match status" value="1"/>
</dbReference>
<keyword evidence="11" id="KW-1185">Reference proteome</keyword>
<protein>
    <recommendedName>
        <fullName evidence="9">Ig-like domain-containing protein</fullName>
    </recommendedName>
</protein>